<dbReference type="GO" id="GO:0008410">
    <property type="term" value="F:CoA-transferase activity"/>
    <property type="evidence" value="ECO:0007669"/>
    <property type="project" value="InterPro"/>
</dbReference>
<dbReference type="Proteomes" id="UP000015455">
    <property type="component" value="Unassembled WGS sequence"/>
</dbReference>
<sequence length="291" mass="31812">MNKLMTATDVVAQLRDGMTIGFGGWGPRRKPMAIVREILRSDLKDLTVVAYGGPEVGMLCAAGKVKKLIFGFATLDAIPLEPWYRKVRESGALELLELDEGMWQWGLRAAGMRVPFLPTRCGLATDVTKLNPELKTITSPYDDGEVLLAMPALKLDVALVHVNAADQLGNTLITGGDPYFDHLVARAADACYVSAERVEERFALTAAEARFNTFERYLVKGVVHAPCGAHPTACDPEYGWDMAHLKRYVASAAEDGGWQAYMDEFVTAGEAAYQDKNGGVERMGKLPLPVF</sequence>
<dbReference type="SUPFAM" id="SSF100950">
    <property type="entry name" value="NagB/RpiA/CoA transferase-like"/>
    <property type="match status" value="1"/>
</dbReference>
<reference evidence="1 2" key="1">
    <citation type="submission" date="2013-06" db="EMBL/GenBank/DDBJ databases">
        <title>Draft genome sequence of Thauera terpenica.</title>
        <authorList>
            <person name="Liu B."/>
            <person name="Frostegard A.H."/>
            <person name="Shapleigh J.P."/>
        </authorList>
    </citation>
    <scope>NUCLEOTIDE SEQUENCE [LARGE SCALE GENOMIC DNA]</scope>
    <source>
        <strain evidence="1 2">58Eu</strain>
    </source>
</reference>
<proteinExistence type="predicted"/>
<dbReference type="SMART" id="SM00882">
    <property type="entry name" value="CoA_trans"/>
    <property type="match status" value="1"/>
</dbReference>
<dbReference type="Gene3D" id="3.40.1080.10">
    <property type="entry name" value="Glutaconate Coenzyme A-transferase"/>
    <property type="match status" value="1"/>
</dbReference>
<dbReference type="PANTHER" id="PTHR43293:SF3">
    <property type="entry name" value="CHOLESTEROL RING-CLEAVING HYDROLASE IPDB SUBUNIT"/>
    <property type="match status" value="1"/>
</dbReference>
<dbReference type="Gene3D" id="3.30.30.40">
    <property type="match status" value="1"/>
</dbReference>
<gene>
    <name evidence="1" type="ORF">M622_04760</name>
</gene>
<dbReference type="RefSeq" id="WP_021250110.1">
    <property type="nucleotide sequence ID" value="NZ_ATJV01000070.1"/>
</dbReference>
<dbReference type="PANTHER" id="PTHR43293">
    <property type="entry name" value="ACETATE COA-TRANSFERASE YDIF"/>
    <property type="match status" value="1"/>
</dbReference>
<dbReference type="InterPro" id="IPR037171">
    <property type="entry name" value="NagB/RpiA_transferase-like"/>
</dbReference>
<name>T0AW03_9RHOO</name>
<accession>T0AW03</accession>
<dbReference type="STRING" id="1348657.M622_04760"/>
<evidence type="ECO:0000313" key="1">
    <source>
        <dbReference type="EMBL" id="EPZ14768.1"/>
    </source>
</evidence>
<dbReference type="Pfam" id="PF01144">
    <property type="entry name" value="CoA_trans"/>
    <property type="match status" value="1"/>
</dbReference>
<organism evidence="1 2">
    <name type="scientific">Thauera terpenica 58Eu</name>
    <dbReference type="NCBI Taxonomy" id="1348657"/>
    <lineage>
        <taxon>Bacteria</taxon>
        <taxon>Pseudomonadati</taxon>
        <taxon>Pseudomonadota</taxon>
        <taxon>Betaproteobacteria</taxon>
        <taxon>Rhodocyclales</taxon>
        <taxon>Zoogloeaceae</taxon>
        <taxon>Thauera</taxon>
    </lineage>
</organism>
<dbReference type="InterPro" id="IPR004165">
    <property type="entry name" value="CoA_trans_fam_I"/>
</dbReference>
<evidence type="ECO:0000313" key="2">
    <source>
        <dbReference type="Proteomes" id="UP000015455"/>
    </source>
</evidence>
<keyword evidence="2" id="KW-1185">Reference proteome</keyword>
<dbReference type="eggNOG" id="COG1788">
    <property type="taxonomic scope" value="Bacteria"/>
</dbReference>
<dbReference type="EMBL" id="ATJV01000070">
    <property type="protein sequence ID" value="EPZ14768.1"/>
    <property type="molecule type" value="Genomic_DNA"/>
</dbReference>
<protein>
    <submittedName>
        <fullName evidence="1">CoA-transferase</fullName>
    </submittedName>
</protein>
<keyword evidence="1" id="KW-0808">Transferase</keyword>
<dbReference type="AlphaFoldDB" id="T0AW03"/>
<comment type="caution">
    <text evidence="1">The sequence shown here is derived from an EMBL/GenBank/DDBJ whole genome shotgun (WGS) entry which is preliminary data.</text>
</comment>
<dbReference type="OrthoDB" id="9777193at2"/>
<dbReference type="PATRIC" id="fig|1348657.5.peg.2707"/>